<feature type="region of interest" description="Disordered" evidence="1">
    <location>
        <begin position="78"/>
        <end position="140"/>
    </location>
</feature>
<comment type="caution">
    <text evidence="2">The sequence shown here is derived from an EMBL/GenBank/DDBJ whole genome shotgun (WGS) entry which is preliminary data.</text>
</comment>
<accession>A0AA88JDX3</accession>
<organism evidence="2 3">
    <name type="scientific">Ficus carica</name>
    <name type="common">Common fig</name>
    <dbReference type="NCBI Taxonomy" id="3494"/>
    <lineage>
        <taxon>Eukaryota</taxon>
        <taxon>Viridiplantae</taxon>
        <taxon>Streptophyta</taxon>
        <taxon>Embryophyta</taxon>
        <taxon>Tracheophyta</taxon>
        <taxon>Spermatophyta</taxon>
        <taxon>Magnoliopsida</taxon>
        <taxon>eudicotyledons</taxon>
        <taxon>Gunneridae</taxon>
        <taxon>Pentapetalae</taxon>
        <taxon>rosids</taxon>
        <taxon>fabids</taxon>
        <taxon>Rosales</taxon>
        <taxon>Moraceae</taxon>
        <taxon>Ficeae</taxon>
        <taxon>Ficus</taxon>
    </lineage>
</organism>
<evidence type="ECO:0000313" key="3">
    <source>
        <dbReference type="Proteomes" id="UP001187192"/>
    </source>
</evidence>
<evidence type="ECO:0000313" key="2">
    <source>
        <dbReference type="EMBL" id="GMN70175.1"/>
    </source>
</evidence>
<proteinExistence type="predicted"/>
<dbReference type="Proteomes" id="UP001187192">
    <property type="component" value="Unassembled WGS sequence"/>
</dbReference>
<reference evidence="2" key="1">
    <citation type="submission" date="2023-07" db="EMBL/GenBank/DDBJ databases">
        <title>draft genome sequence of fig (Ficus carica).</title>
        <authorList>
            <person name="Takahashi T."/>
            <person name="Nishimura K."/>
        </authorList>
    </citation>
    <scope>NUCLEOTIDE SEQUENCE</scope>
</reference>
<evidence type="ECO:0000256" key="1">
    <source>
        <dbReference type="SAM" id="MobiDB-lite"/>
    </source>
</evidence>
<sequence>MMLPHIPHHLGNPALQALYLLREGLPLSVKLFVLEPAIGMTLEGMIEAIMEAEILAQLMQAAAPQDDHAIPADDVGLEEPMVQGDPFLPENPIPAVPLQEIPPQEEEAVADNEDMDPADFPMDPEGDPEDPPVIIIDSDD</sequence>
<dbReference type="EMBL" id="BTGU01001053">
    <property type="protein sequence ID" value="GMN70175.1"/>
    <property type="molecule type" value="Genomic_DNA"/>
</dbReference>
<keyword evidence="3" id="KW-1185">Reference proteome</keyword>
<feature type="compositionally biased region" description="Acidic residues" evidence="1">
    <location>
        <begin position="103"/>
        <end position="130"/>
    </location>
</feature>
<gene>
    <name evidence="2" type="ORF">TIFTF001_039217</name>
</gene>
<protein>
    <submittedName>
        <fullName evidence="2">Uncharacterized protein</fullName>
    </submittedName>
</protein>
<dbReference type="AlphaFoldDB" id="A0AA88JDX3"/>
<name>A0AA88JDX3_FICCA</name>